<feature type="binding site" evidence="13">
    <location>
        <position position="262"/>
    </location>
    <ligand>
        <name>NADPH</name>
        <dbReference type="ChEBI" id="CHEBI:57783"/>
    </ligand>
</feature>
<dbReference type="Proteomes" id="UP000179266">
    <property type="component" value="Unassembled WGS sequence"/>
</dbReference>
<dbReference type="GO" id="GO:0046168">
    <property type="term" value="P:glycerol-3-phosphate catabolic process"/>
    <property type="evidence" value="ECO:0007669"/>
    <property type="project" value="InterPro"/>
</dbReference>
<proteinExistence type="inferred from homology"/>
<evidence type="ECO:0000256" key="8">
    <source>
        <dbReference type="ARBA" id="ARBA00023264"/>
    </source>
</evidence>
<feature type="active site" description="Proton acceptor" evidence="13 14">
    <location>
        <position position="198"/>
    </location>
</feature>
<dbReference type="InterPro" id="IPR011128">
    <property type="entry name" value="G3P_DH_NAD-dep_N"/>
</dbReference>
<dbReference type="FunFam" id="3.40.50.720:FF:000019">
    <property type="entry name" value="Glycerol-3-phosphate dehydrogenase [NAD(P)+]"/>
    <property type="match status" value="1"/>
</dbReference>
<dbReference type="PRINTS" id="PR00077">
    <property type="entry name" value="GPDHDRGNASE"/>
</dbReference>
<feature type="binding site" evidence="15">
    <location>
        <position position="112"/>
    </location>
    <ligand>
        <name>substrate</name>
    </ligand>
</feature>
<evidence type="ECO:0000256" key="10">
    <source>
        <dbReference type="ARBA" id="ARBA00066687"/>
    </source>
</evidence>
<dbReference type="InterPro" id="IPR036291">
    <property type="entry name" value="NAD(P)-bd_dom_sf"/>
</dbReference>
<dbReference type="PANTHER" id="PTHR11728:SF1">
    <property type="entry name" value="GLYCEROL-3-PHOSPHATE DEHYDROGENASE [NAD(+)] 2, CHLOROPLASTIC"/>
    <property type="match status" value="1"/>
</dbReference>
<feature type="binding site" evidence="13">
    <location>
        <position position="286"/>
    </location>
    <ligand>
        <name>NADPH</name>
        <dbReference type="ChEBI" id="CHEBI:57783"/>
    </ligand>
</feature>
<evidence type="ECO:0000256" key="15">
    <source>
        <dbReference type="PIRSR" id="PIRSR000114-2"/>
    </source>
</evidence>
<keyword evidence="2 13" id="KW-0444">Lipid biosynthesis</keyword>
<feature type="binding site" evidence="15">
    <location>
        <begin position="262"/>
        <end position="263"/>
    </location>
    <ligand>
        <name>substrate</name>
    </ligand>
</feature>
<dbReference type="InterPro" id="IPR013328">
    <property type="entry name" value="6PGD_dom2"/>
</dbReference>
<feature type="binding site" evidence="13">
    <location>
        <position position="17"/>
    </location>
    <ligand>
        <name>NADPH</name>
        <dbReference type="ChEBI" id="CHEBI:57783"/>
    </ligand>
</feature>
<evidence type="ECO:0000259" key="19">
    <source>
        <dbReference type="Pfam" id="PF07479"/>
    </source>
</evidence>
<evidence type="ECO:0000256" key="11">
    <source>
        <dbReference type="ARBA" id="ARBA00069372"/>
    </source>
</evidence>
<keyword evidence="7 13" id="KW-0594">Phospholipid biosynthesis</keyword>
<feature type="binding site" evidence="13">
    <location>
        <position position="147"/>
    </location>
    <ligand>
        <name>NADPH</name>
        <dbReference type="ChEBI" id="CHEBI:57783"/>
    </ligand>
</feature>
<keyword evidence="13" id="KW-0963">Cytoplasm</keyword>
<evidence type="ECO:0000256" key="2">
    <source>
        <dbReference type="ARBA" id="ARBA00022516"/>
    </source>
</evidence>
<feature type="binding site" evidence="13">
    <location>
        <position position="55"/>
    </location>
    <ligand>
        <name>NADPH</name>
        <dbReference type="ChEBI" id="CHEBI:57783"/>
    </ligand>
</feature>
<dbReference type="InterPro" id="IPR006168">
    <property type="entry name" value="G3P_DH_NAD-dep"/>
</dbReference>
<feature type="binding site" evidence="16">
    <location>
        <position position="147"/>
    </location>
    <ligand>
        <name>NAD(+)</name>
        <dbReference type="ChEBI" id="CHEBI:57540"/>
    </ligand>
</feature>
<dbReference type="GO" id="GO:0006650">
    <property type="term" value="P:glycerophospholipid metabolic process"/>
    <property type="evidence" value="ECO:0007669"/>
    <property type="project" value="UniProtKB-UniRule"/>
</dbReference>
<dbReference type="PANTHER" id="PTHR11728">
    <property type="entry name" value="GLYCEROL-3-PHOSPHATE DEHYDROGENASE"/>
    <property type="match status" value="1"/>
</dbReference>
<dbReference type="InterPro" id="IPR006109">
    <property type="entry name" value="G3P_DH_NAD-dep_C"/>
</dbReference>
<dbReference type="Gene3D" id="3.40.50.720">
    <property type="entry name" value="NAD(P)-binding Rossmann-like Domain"/>
    <property type="match status" value="1"/>
</dbReference>
<keyword evidence="5 13" id="KW-0520">NAD</keyword>
<gene>
    <name evidence="13" type="primary">gpsA</name>
    <name evidence="20" type="ORF">A2161_08895</name>
</gene>
<dbReference type="GO" id="GO:0141152">
    <property type="term" value="F:glycerol-3-phosphate dehydrogenase (NAD+) activity"/>
    <property type="evidence" value="ECO:0007669"/>
    <property type="project" value="RHEA"/>
</dbReference>
<feature type="binding site" evidence="16">
    <location>
        <begin position="14"/>
        <end position="19"/>
    </location>
    <ligand>
        <name>NAD(+)</name>
        <dbReference type="ChEBI" id="CHEBI:57540"/>
    </ligand>
</feature>
<organism evidence="20 21">
    <name type="scientific">Candidatus Schekmanbacteria bacterium RBG_13_48_7</name>
    <dbReference type="NCBI Taxonomy" id="1817878"/>
    <lineage>
        <taxon>Bacteria</taxon>
        <taxon>Candidatus Schekmaniibacteriota</taxon>
    </lineage>
</organism>
<dbReference type="Gene3D" id="1.10.1040.10">
    <property type="entry name" value="N-(1-d-carboxylethyl)-l-norvaline Dehydrogenase, domain 2"/>
    <property type="match status" value="1"/>
</dbReference>
<feature type="domain" description="Glycerol-3-phosphate dehydrogenase NAD-dependent N-terminal" evidence="18">
    <location>
        <begin position="9"/>
        <end position="164"/>
    </location>
</feature>
<dbReference type="GO" id="GO:0051287">
    <property type="term" value="F:NAD binding"/>
    <property type="evidence" value="ECO:0007669"/>
    <property type="project" value="InterPro"/>
</dbReference>
<dbReference type="GO" id="GO:0005829">
    <property type="term" value="C:cytosol"/>
    <property type="evidence" value="ECO:0007669"/>
    <property type="project" value="TreeGrafter"/>
</dbReference>
<comment type="catalytic activity">
    <reaction evidence="9">
        <text>sn-glycerol 3-phosphate + NADP(+) = dihydroxyacetone phosphate + NADPH + H(+)</text>
        <dbReference type="Rhea" id="RHEA:11096"/>
        <dbReference type="ChEBI" id="CHEBI:15378"/>
        <dbReference type="ChEBI" id="CHEBI:57597"/>
        <dbReference type="ChEBI" id="CHEBI:57642"/>
        <dbReference type="ChEBI" id="CHEBI:57783"/>
        <dbReference type="ChEBI" id="CHEBI:58349"/>
        <dbReference type="EC" id="1.1.1.94"/>
    </reaction>
    <physiologicalReaction direction="right-to-left" evidence="9">
        <dbReference type="Rhea" id="RHEA:11098"/>
    </physiologicalReaction>
</comment>
<feature type="binding site" evidence="13">
    <location>
        <position position="112"/>
    </location>
    <ligand>
        <name>sn-glycerol 3-phosphate</name>
        <dbReference type="ChEBI" id="CHEBI:57597"/>
    </ligand>
</feature>
<evidence type="ECO:0000259" key="18">
    <source>
        <dbReference type="Pfam" id="PF01210"/>
    </source>
</evidence>
<comment type="catalytic activity">
    <reaction evidence="13">
        <text>sn-glycerol 3-phosphate + NAD(+) = dihydroxyacetone phosphate + NADH + H(+)</text>
        <dbReference type="Rhea" id="RHEA:11092"/>
        <dbReference type="ChEBI" id="CHEBI:15378"/>
        <dbReference type="ChEBI" id="CHEBI:57540"/>
        <dbReference type="ChEBI" id="CHEBI:57597"/>
        <dbReference type="ChEBI" id="CHEBI:57642"/>
        <dbReference type="ChEBI" id="CHEBI:57945"/>
        <dbReference type="EC" id="1.1.1.94"/>
    </reaction>
</comment>
<feature type="binding site" evidence="13">
    <location>
        <position position="288"/>
    </location>
    <ligand>
        <name>NADPH</name>
        <dbReference type="ChEBI" id="CHEBI:57783"/>
    </ligand>
</feature>
<comment type="pathway">
    <text evidence="13">Membrane lipid metabolism; glycerophospholipid metabolism.</text>
</comment>
<protein>
    <recommendedName>
        <fullName evidence="11 13">Glycerol-3-phosphate dehydrogenase [NAD(P)+]</fullName>
        <ecNumber evidence="10 13">1.1.1.94</ecNumber>
    </recommendedName>
    <alternativeName>
        <fullName evidence="13">NAD(P)(+)-dependent glycerol-3-phosphate dehydrogenase</fullName>
    </alternativeName>
    <alternativeName>
        <fullName evidence="12 13">NAD(P)H-dependent dihydroxyacetone-phosphate reductase</fullName>
    </alternativeName>
</protein>
<dbReference type="SUPFAM" id="SSF48179">
    <property type="entry name" value="6-phosphogluconate dehydrogenase C-terminal domain-like"/>
    <property type="match status" value="1"/>
</dbReference>
<feature type="binding site" evidence="13">
    <location>
        <position position="263"/>
    </location>
    <ligand>
        <name>sn-glycerol 3-phosphate</name>
        <dbReference type="ChEBI" id="CHEBI:57597"/>
    </ligand>
</feature>
<dbReference type="UniPathway" id="UPA00940"/>
<feature type="binding site" evidence="13">
    <location>
        <position position="18"/>
    </location>
    <ligand>
        <name>NADPH</name>
        <dbReference type="ChEBI" id="CHEBI:57783"/>
    </ligand>
</feature>
<evidence type="ECO:0000256" key="12">
    <source>
        <dbReference type="ARBA" id="ARBA00080511"/>
    </source>
</evidence>
<evidence type="ECO:0000256" key="9">
    <source>
        <dbReference type="ARBA" id="ARBA00052716"/>
    </source>
</evidence>
<dbReference type="GO" id="GO:0141153">
    <property type="term" value="F:glycerol-3-phosphate dehydrogenase (NADP+) activity"/>
    <property type="evidence" value="ECO:0007669"/>
    <property type="project" value="RHEA"/>
</dbReference>
<feature type="binding site" evidence="13">
    <location>
        <position position="198"/>
    </location>
    <ligand>
        <name>sn-glycerol 3-phosphate</name>
        <dbReference type="ChEBI" id="CHEBI:57597"/>
    </ligand>
</feature>
<comment type="caution">
    <text evidence="13">Lacks conserved residue(s) required for the propagation of feature annotation.</text>
</comment>
<evidence type="ECO:0000256" key="14">
    <source>
        <dbReference type="PIRSR" id="PIRSR000114-1"/>
    </source>
</evidence>
<dbReference type="GO" id="GO:0005975">
    <property type="term" value="P:carbohydrate metabolic process"/>
    <property type="evidence" value="ECO:0007669"/>
    <property type="project" value="InterPro"/>
</dbReference>
<dbReference type="PROSITE" id="PS00957">
    <property type="entry name" value="NAD_G3PDH"/>
    <property type="match status" value="1"/>
</dbReference>
<keyword evidence="8 13" id="KW-1208">Phospholipid metabolism</keyword>
<keyword evidence="13" id="KW-0547">Nucleotide-binding</keyword>
<comment type="caution">
    <text evidence="20">The sequence shown here is derived from an EMBL/GenBank/DDBJ whole genome shotgun (WGS) entry which is preliminary data.</text>
</comment>
<dbReference type="NCBIfam" id="NF000942">
    <property type="entry name" value="PRK00094.1-4"/>
    <property type="match status" value="1"/>
</dbReference>
<dbReference type="Pfam" id="PF01210">
    <property type="entry name" value="NAD_Gly3P_dh_N"/>
    <property type="match status" value="1"/>
</dbReference>
<evidence type="ECO:0000256" key="1">
    <source>
        <dbReference type="ARBA" id="ARBA00011009"/>
    </source>
</evidence>
<feature type="binding site" evidence="13">
    <location>
        <position position="145"/>
    </location>
    <ligand>
        <name>sn-glycerol 3-phosphate</name>
        <dbReference type="ChEBI" id="CHEBI:57597"/>
    </ligand>
</feature>
<feature type="binding site" evidence="13">
    <location>
        <position position="262"/>
    </location>
    <ligand>
        <name>sn-glycerol 3-phosphate</name>
        <dbReference type="ChEBI" id="CHEBI:57597"/>
    </ligand>
</feature>
<keyword evidence="3 13" id="KW-0521">NADP</keyword>
<evidence type="ECO:0000256" key="6">
    <source>
        <dbReference type="ARBA" id="ARBA00023098"/>
    </source>
</evidence>
<feature type="binding site" evidence="13">
    <location>
        <position position="143"/>
    </location>
    <ligand>
        <name>sn-glycerol 3-phosphate</name>
        <dbReference type="ChEBI" id="CHEBI:57597"/>
    </ligand>
</feature>
<keyword evidence="4 13" id="KW-0560">Oxidoreductase</keyword>
<sequence length="353" mass="38988">MQDFSETRKIGVIGGGSWGTAISLLLASKGYEVDLWVYEKELAREIEIKRENSVYLPGFKIPELIQPHNSLEKVIFGKKILFSVIPSHVLRETIIKFLHLLEHNVWIISATKGIETGTSKRMTEIYEELLPSDYSYELAVLSGPTFALEVAKRSPTAAVISSYNVGVIKCLQRMIHTDFFRLYTNHDPIGVELGGAVKNVMAIASGISDGIGYGNNTRAAIITRGLAEIMRLGIALGADPLTFSGLAGLGDLVLTCTSNLSRNYSVGFRIGQGESIKNILASMQMVAEGIRNAESVLALGEKYTVELPIIRQVYAILFQDKDPHKAMLSLMAREPKYESVTITRNIQNHEKNQ</sequence>
<dbReference type="InterPro" id="IPR008927">
    <property type="entry name" value="6-PGluconate_DH-like_C_sf"/>
</dbReference>
<dbReference type="EC" id="1.1.1.94" evidence="10 13"/>
<dbReference type="PIRSF" id="PIRSF000114">
    <property type="entry name" value="Glycerol-3-P_dh"/>
    <property type="match status" value="1"/>
</dbReference>
<evidence type="ECO:0000256" key="3">
    <source>
        <dbReference type="ARBA" id="ARBA00022857"/>
    </source>
</evidence>
<evidence type="ECO:0000313" key="21">
    <source>
        <dbReference type="Proteomes" id="UP000179266"/>
    </source>
</evidence>
<feature type="binding site" evidence="13">
    <location>
        <position position="112"/>
    </location>
    <ligand>
        <name>NADPH</name>
        <dbReference type="ChEBI" id="CHEBI:57783"/>
    </ligand>
</feature>
<dbReference type="FunFam" id="1.10.1040.10:FF:000001">
    <property type="entry name" value="Glycerol-3-phosphate dehydrogenase [NAD(P)+]"/>
    <property type="match status" value="1"/>
</dbReference>
<comment type="function">
    <text evidence="13">Catalyzes the reduction of the glycolytic intermediate dihydroxyacetone phosphate (DHAP) to sn-glycerol 3-phosphate (G3P), the key precursor for phospholipid synthesis.</text>
</comment>
<dbReference type="NCBIfam" id="NF000940">
    <property type="entry name" value="PRK00094.1-2"/>
    <property type="match status" value="1"/>
</dbReference>
<feature type="binding site" evidence="13">
    <location>
        <position position="261"/>
    </location>
    <ligand>
        <name>sn-glycerol 3-phosphate</name>
        <dbReference type="ChEBI" id="CHEBI:57597"/>
    </ligand>
</feature>
<comment type="similarity">
    <text evidence="1 13 17">Belongs to the NAD-dependent glycerol-3-phosphate dehydrogenase family.</text>
</comment>
<evidence type="ECO:0000256" key="5">
    <source>
        <dbReference type="ARBA" id="ARBA00023027"/>
    </source>
</evidence>
<name>A0A1F7RN62_9BACT</name>
<dbReference type="GO" id="GO:0008654">
    <property type="term" value="P:phospholipid biosynthetic process"/>
    <property type="evidence" value="ECO:0007669"/>
    <property type="project" value="UniProtKB-KW"/>
</dbReference>
<dbReference type="EMBL" id="MGDD01000314">
    <property type="protein sequence ID" value="OGL42598.1"/>
    <property type="molecule type" value="Genomic_DNA"/>
</dbReference>
<dbReference type="AlphaFoldDB" id="A0A1F7RN62"/>
<evidence type="ECO:0000313" key="20">
    <source>
        <dbReference type="EMBL" id="OGL42598.1"/>
    </source>
</evidence>
<feature type="binding site" evidence="13">
    <location>
        <position position="251"/>
    </location>
    <ligand>
        <name>sn-glycerol 3-phosphate</name>
        <dbReference type="ChEBI" id="CHEBI:57597"/>
    </ligand>
</feature>
<evidence type="ECO:0000256" key="4">
    <source>
        <dbReference type="ARBA" id="ARBA00023002"/>
    </source>
</evidence>
<feature type="binding site" evidence="16">
    <location>
        <position position="262"/>
    </location>
    <ligand>
        <name>NAD(+)</name>
        <dbReference type="ChEBI" id="CHEBI:57540"/>
    </ligand>
</feature>
<feature type="domain" description="Glycerol-3-phosphate dehydrogenase NAD-dependent C-terminal" evidence="19">
    <location>
        <begin position="187"/>
        <end position="327"/>
    </location>
</feature>
<evidence type="ECO:0000256" key="16">
    <source>
        <dbReference type="PIRSR" id="PIRSR000114-3"/>
    </source>
</evidence>
<comment type="subcellular location">
    <subcellularLocation>
        <location evidence="13">Cytoplasm</location>
    </subcellularLocation>
</comment>
<dbReference type="Pfam" id="PF07479">
    <property type="entry name" value="NAD_Gly3P_dh_C"/>
    <property type="match status" value="1"/>
</dbReference>
<dbReference type="SUPFAM" id="SSF51735">
    <property type="entry name" value="NAD(P)-binding Rossmann-fold domains"/>
    <property type="match status" value="1"/>
</dbReference>
<keyword evidence="6 13" id="KW-0443">Lipid metabolism</keyword>
<evidence type="ECO:0000256" key="17">
    <source>
        <dbReference type="RuleBase" id="RU000437"/>
    </source>
</evidence>
<evidence type="ECO:0000256" key="13">
    <source>
        <dbReference type="HAMAP-Rule" id="MF_00394"/>
    </source>
</evidence>
<accession>A0A1F7RN62</accession>
<dbReference type="HAMAP" id="MF_00394">
    <property type="entry name" value="NAD_Glyc3P_dehydrog"/>
    <property type="match status" value="1"/>
</dbReference>
<dbReference type="GO" id="GO:0046167">
    <property type="term" value="P:glycerol-3-phosphate biosynthetic process"/>
    <property type="evidence" value="ECO:0007669"/>
    <property type="project" value="UniProtKB-UniRule"/>
</dbReference>
<evidence type="ECO:0000256" key="7">
    <source>
        <dbReference type="ARBA" id="ARBA00023209"/>
    </source>
</evidence>
<reference evidence="20 21" key="1">
    <citation type="journal article" date="2016" name="Nat. Commun.">
        <title>Thousands of microbial genomes shed light on interconnected biogeochemical processes in an aquifer system.</title>
        <authorList>
            <person name="Anantharaman K."/>
            <person name="Brown C.T."/>
            <person name="Hug L.A."/>
            <person name="Sharon I."/>
            <person name="Castelle C.J."/>
            <person name="Probst A.J."/>
            <person name="Thomas B.C."/>
            <person name="Singh A."/>
            <person name="Wilkins M.J."/>
            <person name="Karaoz U."/>
            <person name="Brodie E.L."/>
            <person name="Williams K.H."/>
            <person name="Hubbard S.S."/>
            <person name="Banfield J.F."/>
        </authorList>
    </citation>
    <scope>NUCLEOTIDE SEQUENCE [LARGE SCALE GENOMIC DNA]</scope>
</reference>